<dbReference type="Gene3D" id="2.40.160.20">
    <property type="match status" value="1"/>
</dbReference>
<dbReference type="AlphaFoldDB" id="M4Z8R0"/>
<evidence type="ECO:0000256" key="3">
    <source>
        <dbReference type="ARBA" id="ARBA00023136"/>
    </source>
</evidence>
<organism evidence="8 9">
    <name type="scientific">Bradyrhizobium oligotrophicum S58</name>
    <dbReference type="NCBI Taxonomy" id="1245469"/>
    <lineage>
        <taxon>Bacteria</taxon>
        <taxon>Pseudomonadati</taxon>
        <taxon>Pseudomonadota</taxon>
        <taxon>Alphaproteobacteria</taxon>
        <taxon>Hyphomicrobiales</taxon>
        <taxon>Nitrobacteraceae</taxon>
        <taxon>Bradyrhizobium</taxon>
    </lineage>
</organism>
<evidence type="ECO:0000256" key="1">
    <source>
        <dbReference type="ARBA" id="ARBA00004442"/>
    </source>
</evidence>
<comment type="subcellular location">
    <subcellularLocation>
        <location evidence="1">Cell outer membrane</location>
    </subcellularLocation>
</comment>
<feature type="signal peptide" evidence="6">
    <location>
        <begin position="1"/>
        <end position="22"/>
    </location>
</feature>
<dbReference type="Pfam" id="PF13505">
    <property type="entry name" value="OMP_b-brl"/>
    <property type="match status" value="1"/>
</dbReference>
<dbReference type="RefSeq" id="WP_015667122.1">
    <property type="nucleotide sequence ID" value="NC_020453.1"/>
</dbReference>
<comment type="similarity">
    <text evidence="5">Belongs to the Omp25/RopB family.</text>
</comment>
<evidence type="ECO:0000313" key="8">
    <source>
        <dbReference type="EMBL" id="BAM90014.1"/>
    </source>
</evidence>
<evidence type="ECO:0000256" key="2">
    <source>
        <dbReference type="ARBA" id="ARBA00022729"/>
    </source>
</evidence>
<keyword evidence="2 6" id="KW-0732">Signal</keyword>
<dbReference type="Proteomes" id="UP000011841">
    <property type="component" value="Chromosome"/>
</dbReference>
<sequence>MKKLLVITTALVGIAAATSASAADMAARPYTKAPPMIATINDWSGFYLGINGGYGSSRNCWTLADGRAEGCHNATGGTVGGQFGYRWQMNSVVFGLEAQGNWADLTGNNITPLFAPDRNRSKITAFGLFTGQIGYSFDNVLLYAKGGAAVTDTKYEIFSGVINTVLATTTVHKWGASVGAGVEYAFAPNWSVGFEYDHLFMGNTNVPFRGAVFAQTDNIKQDVDLFTARLNYRFGGPVIAKY</sequence>
<feature type="chain" id="PRO_5004061731" evidence="6">
    <location>
        <begin position="23"/>
        <end position="242"/>
    </location>
</feature>
<protein>
    <submittedName>
        <fullName evidence="8">Putative outer-membrane protein</fullName>
    </submittedName>
</protein>
<proteinExistence type="inferred from homology"/>
<dbReference type="GO" id="GO:0009279">
    <property type="term" value="C:cell outer membrane"/>
    <property type="evidence" value="ECO:0007669"/>
    <property type="project" value="UniProtKB-SubCell"/>
</dbReference>
<name>M4Z8R0_9BRAD</name>
<dbReference type="InterPro" id="IPR011250">
    <property type="entry name" value="OMP/PagP_B-barrel"/>
</dbReference>
<dbReference type="InterPro" id="IPR027385">
    <property type="entry name" value="Beta-barrel_OMP"/>
</dbReference>
<keyword evidence="9" id="KW-1185">Reference proteome</keyword>
<dbReference type="eggNOG" id="COG3637">
    <property type="taxonomic scope" value="Bacteria"/>
</dbReference>
<evidence type="ECO:0000256" key="5">
    <source>
        <dbReference type="ARBA" id="ARBA00038306"/>
    </source>
</evidence>
<dbReference type="KEGG" id="aol:S58_40280"/>
<accession>M4Z8R0</accession>
<dbReference type="InterPro" id="IPR051692">
    <property type="entry name" value="OMP-like"/>
</dbReference>
<evidence type="ECO:0000259" key="7">
    <source>
        <dbReference type="Pfam" id="PF13505"/>
    </source>
</evidence>
<dbReference type="HOGENOM" id="CLU_037100_0_1_5"/>
<reference evidence="8 9" key="1">
    <citation type="journal article" date="2013" name="Appl. Environ. Microbiol.">
        <title>Genome analysis suggests that the soil oligotrophic bacterium Agromonas oligotrophica (Bradyrhizobium oligotrophicum) is a nitrogen-fixing symbiont of Aeschynomene indica.</title>
        <authorList>
            <person name="Okubo T."/>
            <person name="Fukushima S."/>
            <person name="Itakura M."/>
            <person name="Oshima K."/>
            <person name="Longtonglang A."/>
            <person name="Teaumroong N."/>
            <person name="Mitsui H."/>
            <person name="Hattori M."/>
            <person name="Hattori R."/>
            <person name="Hattori T."/>
            <person name="Minamisawa K."/>
        </authorList>
    </citation>
    <scope>NUCLEOTIDE SEQUENCE [LARGE SCALE GENOMIC DNA]</scope>
    <source>
        <strain evidence="8 9">S58</strain>
    </source>
</reference>
<keyword evidence="3" id="KW-0472">Membrane</keyword>
<dbReference type="SUPFAM" id="SSF56925">
    <property type="entry name" value="OMPA-like"/>
    <property type="match status" value="1"/>
</dbReference>
<dbReference type="GeneID" id="301817835"/>
<keyword evidence="4" id="KW-0998">Cell outer membrane</keyword>
<dbReference type="PANTHER" id="PTHR34001:SF3">
    <property type="entry name" value="BLL7405 PROTEIN"/>
    <property type="match status" value="1"/>
</dbReference>
<evidence type="ECO:0000256" key="6">
    <source>
        <dbReference type="SAM" id="SignalP"/>
    </source>
</evidence>
<dbReference type="OrthoDB" id="8016903at2"/>
<dbReference type="EMBL" id="AP012603">
    <property type="protein sequence ID" value="BAM90014.1"/>
    <property type="molecule type" value="Genomic_DNA"/>
</dbReference>
<evidence type="ECO:0000256" key="4">
    <source>
        <dbReference type="ARBA" id="ARBA00023237"/>
    </source>
</evidence>
<dbReference type="PANTHER" id="PTHR34001">
    <property type="entry name" value="BLL7405 PROTEIN"/>
    <property type="match status" value="1"/>
</dbReference>
<feature type="domain" description="Outer membrane protein beta-barrel" evidence="7">
    <location>
        <begin position="15"/>
        <end position="234"/>
    </location>
</feature>
<dbReference type="PATRIC" id="fig|1245469.3.peg.4116"/>
<gene>
    <name evidence="8" type="ORF">S58_40280</name>
</gene>
<evidence type="ECO:0000313" key="9">
    <source>
        <dbReference type="Proteomes" id="UP000011841"/>
    </source>
</evidence>
<dbReference type="STRING" id="1245469.S58_40280"/>